<dbReference type="Proteomes" id="UP000295238">
    <property type="component" value="Unassembled WGS sequence"/>
</dbReference>
<reference evidence="3 4" key="1">
    <citation type="submission" date="2019-03" db="EMBL/GenBank/DDBJ databases">
        <title>Rhizobium sp. nov., an bacterium isolated from biocrust in Mu Us Desert.</title>
        <authorList>
            <person name="Lixiong L."/>
        </authorList>
    </citation>
    <scope>NUCLEOTIDE SEQUENCE [LARGE SCALE GENOMIC DNA]</scope>
    <source>
        <strain evidence="3 4">SPY-1</strain>
    </source>
</reference>
<feature type="chain" id="PRO_5020242637" evidence="1">
    <location>
        <begin position="29"/>
        <end position="123"/>
    </location>
</feature>
<feature type="signal peptide" evidence="1">
    <location>
        <begin position="1"/>
        <end position="28"/>
    </location>
</feature>
<gene>
    <name evidence="3" type="ORF">E2F50_18485</name>
</gene>
<dbReference type="EMBL" id="SMTL01000005">
    <property type="protein sequence ID" value="TDK32301.1"/>
    <property type="molecule type" value="Genomic_DNA"/>
</dbReference>
<feature type="domain" description="DUF4189" evidence="2">
    <location>
        <begin position="29"/>
        <end position="122"/>
    </location>
</feature>
<evidence type="ECO:0000259" key="2">
    <source>
        <dbReference type="Pfam" id="PF13827"/>
    </source>
</evidence>
<evidence type="ECO:0000313" key="3">
    <source>
        <dbReference type="EMBL" id="TDK32301.1"/>
    </source>
</evidence>
<dbReference type="AlphaFoldDB" id="A0A4R5UBJ0"/>
<keyword evidence="1" id="KW-0732">Signal</keyword>
<evidence type="ECO:0000313" key="4">
    <source>
        <dbReference type="Proteomes" id="UP000295238"/>
    </source>
</evidence>
<dbReference type="Pfam" id="PF13827">
    <property type="entry name" value="DUF4189"/>
    <property type="match status" value="1"/>
</dbReference>
<proteinExistence type="predicted"/>
<sequence>MRGKLMSRKFYGLILAVILSAQAGTAMAFGAIAVNDSQGTAASEAGYGVGWGGTRKEAERNAVRECKSVGNDSCEVAVWFEKCGAYAGDRVNYGIGYGASAKTAERMALKDCPNCQIIVSDCQ</sequence>
<name>A0A4R5UBJ0_9HYPH</name>
<dbReference type="InterPro" id="IPR025240">
    <property type="entry name" value="DUF4189"/>
</dbReference>
<keyword evidence="4" id="KW-1185">Reference proteome</keyword>
<organism evidence="3 4">
    <name type="scientific">Rhizobium deserti</name>
    <dbReference type="NCBI Taxonomy" id="2547961"/>
    <lineage>
        <taxon>Bacteria</taxon>
        <taxon>Pseudomonadati</taxon>
        <taxon>Pseudomonadota</taxon>
        <taxon>Alphaproteobacteria</taxon>
        <taxon>Hyphomicrobiales</taxon>
        <taxon>Rhizobiaceae</taxon>
        <taxon>Rhizobium/Agrobacterium group</taxon>
        <taxon>Rhizobium</taxon>
    </lineage>
</organism>
<protein>
    <submittedName>
        <fullName evidence="3">DUF4189 domain-containing protein</fullName>
    </submittedName>
</protein>
<comment type="caution">
    <text evidence="3">The sequence shown here is derived from an EMBL/GenBank/DDBJ whole genome shotgun (WGS) entry which is preliminary data.</text>
</comment>
<accession>A0A4R5UBJ0</accession>
<evidence type="ECO:0000256" key="1">
    <source>
        <dbReference type="SAM" id="SignalP"/>
    </source>
</evidence>